<sequence length="150" mass="16645">MKELFTTIFSEIGHKLAMLLLVGTTTITTGTAVYKLSTKPPKTGALENQATNSAEVESERRTTPSLTPTPITRPTTTPSPRTTPKPVISVGLKANISTGTQIDDNGDDEDKEEFEDEGEREQETREREDSENEDRYVNSTNIEIKNEQED</sequence>
<dbReference type="Proteomes" id="UP000033980">
    <property type="component" value="Unassembled WGS sequence"/>
</dbReference>
<evidence type="ECO:0000313" key="2">
    <source>
        <dbReference type="EMBL" id="KKS94037.1"/>
    </source>
</evidence>
<name>A0A0G1D8J9_9BACT</name>
<feature type="compositionally biased region" description="Basic and acidic residues" evidence="1">
    <location>
        <begin position="121"/>
        <end position="136"/>
    </location>
</feature>
<feature type="compositionally biased region" description="Polar residues" evidence="1">
    <location>
        <begin position="46"/>
        <end position="55"/>
    </location>
</feature>
<feature type="compositionally biased region" description="Low complexity" evidence="1">
    <location>
        <begin position="63"/>
        <end position="84"/>
    </location>
</feature>
<proteinExistence type="predicted"/>
<dbReference type="AlphaFoldDB" id="A0A0G1D8J9"/>
<feature type="region of interest" description="Disordered" evidence="1">
    <location>
        <begin position="37"/>
        <end position="150"/>
    </location>
</feature>
<protein>
    <submittedName>
        <fullName evidence="2">Uncharacterized protein</fullName>
    </submittedName>
</protein>
<organism evidence="2 3">
    <name type="scientific">Candidatus Collierbacteria bacterium GW2011_GWC2_43_12</name>
    <dbReference type="NCBI Taxonomy" id="1618390"/>
    <lineage>
        <taxon>Bacteria</taxon>
        <taxon>Candidatus Collieribacteriota</taxon>
    </lineage>
</organism>
<comment type="caution">
    <text evidence="2">The sequence shown here is derived from an EMBL/GenBank/DDBJ whole genome shotgun (WGS) entry which is preliminary data.</text>
</comment>
<feature type="compositionally biased region" description="Acidic residues" evidence="1">
    <location>
        <begin position="104"/>
        <end position="120"/>
    </location>
</feature>
<evidence type="ECO:0000313" key="3">
    <source>
        <dbReference type="Proteomes" id="UP000033980"/>
    </source>
</evidence>
<reference evidence="2 3" key="1">
    <citation type="journal article" date="2015" name="Nature">
        <title>rRNA introns, odd ribosomes, and small enigmatic genomes across a large radiation of phyla.</title>
        <authorList>
            <person name="Brown C.T."/>
            <person name="Hug L.A."/>
            <person name="Thomas B.C."/>
            <person name="Sharon I."/>
            <person name="Castelle C.J."/>
            <person name="Singh A."/>
            <person name="Wilkins M.J."/>
            <person name="Williams K.H."/>
            <person name="Banfield J.F."/>
        </authorList>
    </citation>
    <scope>NUCLEOTIDE SEQUENCE [LARGE SCALE GENOMIC DNA]</scope>
</reference>
<dbReference type="EMBL" id="LCFK01000015">
    <property type="protein sequence ID" value="KKS94037.1"/>
    <property type="molecule type" value="Genomic_DNA"/>
</dbReference>
<accession>A0A0G1D8J9</accession>
<evidence type="ECO:0000256" key="1">
    <source>
        <dbReference type="SAM" id="MobiDB-lite"/>
    </source>
</evidence>
<gene>
    <name evidence="2" type="ORF">UV68_C0015G0003</name>
</gene>